<proteinExistence type="predicted"/>
<evidence type="ECO:0000256" key="2">
    <source>
        <dbReference type="ARBA" id="ARBA00022679"/>
    </source>
</evidence>
<dbReference type="PANTHER" id="PTHR30420">
    <property type="entry name" value="N-SUCCINYLARGININE DIHYDROLASE"/>
    <property type="match status" value="1"/>
</dbReference>
<dbReference type="GeneID" id="67513333"/>
<keyword evidence="3" id="KW-0012">Acyltransferase</keyword>
<dbReference type="NCBIfam" id="TIGR03243">
    <property type="entry name" value="arg_catab_AOST"/>
    <property type="match status" value="1"/>
</dbReference>
<dbReference type="STRING" id="487316.BEN76_09765"/>
<dbReference type="GO" id="GO:0006527">
    <property type="term" value="P:L-arginine catabolic process"/>
    <property type="evidence" value="ECO:0007669"/>
    <property type="project" value="UniProtKB-UniRule"/>
</dbReference>
<dbReference type="NCBIfam" id="TIGR03244">
    <property type="entry name" value="arg_catab_AstA"/>
    <property type="match status" value="1"/>
</dbReference>
<evidence type="ECO:0000313" key="5">
    <source>
        <dbReference type="EMBL" id="APV36287.1"/>
    </source>
</evidence>
<gene>
    <name evidence="5" type="ORF">BEN76_09765</name>
</gene>
<evidence type="ECO:0000256" key="1">
    <source>
        <dbReference type="ARBA" id="ARBA00022503"/>
    </source>
</evidence>
<dbReference type="eggNOG" id="COG3138">
    <property type="taxonomic scope" value="Bacteria"/>
</dbReference>
<dbReference type="EMBL" id="CP016896">
    <property type="protein sequence ID" value="APV36287.1"/>
    <property type="molecule type" value="Genomic_DNA"/>
</dbReference>
<dbReference type="AlphaFoldDB" id="A0A1P8EJB1"/>
<dbReference type="InterPro" id="IPR017650">
    <property type="entry name" value="Arginine_N-succinylTrfase"/>
</dbReference>
<dbReference type="Proteomes" id="UP000185674">
    <property type="component" value="Chromosome"/>
</dbReference>
<dbReference type="KEGG" id="asol:BEN76_09765"/>
<accession>A0A1P8EJB1</accession>
<name>A0A1P8EJB1_9GAMM</name>
<evidence type="ECO:0000256" key="3">
    <source>
        <dbReference type="ARBA" id="ARBA00023315"/>
    </source>
</evidence>
<dbReference type="InterPro" id="IPR016181">
    <property type="entry name" value="Acyl_CoA_acyltransferase"/>
</dbReference>
<dbReference type="Gene3D" id="2.40.40.20">
    <property type="match status" value="1"/>
</dbReference>
<keyword evidence="1" id="KW-0056">Arginine metabolism</keyword>
<dbReference type="InterPro" id="IPR007041">
    <property type="entry name" value="Arg_succinylTrfase_AstA/AruG"/>
</dbReference>
<dbReference type="GO" id="GO:0008791">
    <property type="term" value="F:arginine N-succinyltransferase activity"/>
    <property type="evidence" value="ECO:0007669"/>
    <property type="project" value="UniProtKB-UniRule"/>
</dbReference>
<dbReference type="RefSeq" id="WP_048763386.1">
    <property type="nucleotide sequence ID" value="NZ_BHGF01000015.1"/>
</dbReference>
<dbReference type="EC" id="2.3.1.109" evidence="4"/>
<dbReference type="PANTHER" id="PTHR30420:SF1">
    <property type="entry name" value="ARGININE N-SUCCINYLTRANSFERASE"/>
    <property type="match status" value="1"/>
</dbReference>
<dbReference type="Pfam" id="PF04958">
    <property type="entry name" value="AstA"/>
    <property type="match status" value="1"/>
</dbReference>
<evidence type="ECO:0000256" key="4">
    <source>
        <dbReference type="NCBIfam" id="TIGR03244"/>
    </source>
</evidence>
<reference evidence="5" key="1">
    <citation type="submission" date="2016-08" db="EMBL/GenBank/DDBJ databases">
        <title>Complete genome sequence of Acinetobacter baylyi strain GFJ2.</title>
        <authorList>
            <person name="Tabata M."/>
            <person name="Kuboki S."/>
            <person name="Gibu N."/>
            <person name="Kinouchi Y."/>
            <person name="Vangnai A."/>
            <person name="Kasai D."/>
            <person name="Fukuda M."/>
        </authorList>
    </citation>
    <scope>NUCLEOTIDE SEQUENCE [LARGE SCALE GENOMIC DNA]</scope>
    <source>
        <strain evidence="5">GFJ2</strain>
    </source>
</reference>
<sequence length="348" mass="39007">MMIVRHAAHRDLDDIFRLAGRAGESGIGLTSLPQNKEILAARIDRTTRTLDGLAEAYEASYLFVLEDTALGKIVGVSAIEVAVGLNEPFYNFRVAKQVHASKELNVYTALDTLFMSNDYTGCSELCTLFLDPDYRKNQNGKFLSKVRFLFIAAFRSLFKEKLIAEMRGYSDQNGHSPFWDALGSHFFHMDFATADYLSGVGQKVFIAELMPRFPVYVALLPEAARHVIAQVHPHTLPAAKVLMTEGLQYQGYVDIFDAGPTLEANTSDLRAVKDSRYVNVVISDHVSVSERCYLVANDDYHHYRVLLLKVALTDEHSICLTPEQAAALHVTEQDQVRVLALDQMENQQ</sequence>
<keyword evidence="2 5" id="KW-0808">Transferase</keyword>
<organism evidence="5">
    <name type="scientific">Acinetobacter soli</name>
    <dbReference type="NCBI Taxonomy" id="487316"/>
    <lineage>
        <taxon>Bacteria</taxon>
        <taxon>Pseudomonadati</taxon>
        <taxon>Pseudomonadota</taxon>
        <taxon>Gammaproteobacteria</taxon>
        <taxon>Moraxellales</taxon>
        <taxon>Moraxellaceae</taxon>
        <taxon>Acinetobacter</taxon>
    </lineage>
</organism>
<dbReference type="SUPFAM" id="SSF55729">
    <property type="entry name" value="Acyl-CoA N-acyltransferases (Nat)"/>
    <property type="match status" value="1"/>
</dbReference>
<protein>
    <recommendedName>
        <fullName evidence="4">Arginine N-succinyltransferase</fullName>
        <ecNumber evidence="4">2.3.1.109</ecNumber>
    </recommendedName>
</protein>